<dbReference type="Pfam" id="PF00805">
    <property type="entry name" value="Pentapeptide"/>
    <property type="match status" value="4"/>
</dbReference>
<dbReference type="RefSeq" id="WP_272008792.1">
    <property type="nucleotide sequence ID" value="NZ_JAQNDN010000024.1"/>
</dbReference>
<dbReference type="Proteomes" id="UP001217838">
    <property type="component" value="Unassembled WGS sequence"/>
</dbReference>
<evidence type="ECO:0000259" key="1">
    <source>
        <dbReference type="Pfam" id="PF09937"/>
    </source>
</evidence>
<feature type="domain" description="DUF2169" evidence="1">
    <location>
        <begin position="22"/>
        <end position="313"/>
    </location>
</feature>
<sequence length="907" mass="98805">MRVVKPGKLGVLTRCYEHERRYYMGVSVLAFIPLGLEAPAPILLSEVDMWKFAAKQLGGGSLDVGIPKCRGEYLVIGKAYAPGGAAQPRFSASAQVGALKKTVEVFGDRSWRGSTMTSPAPISEMPLDWTRAFGGPEFPHNPLGKGHAEVEAGGAKVRPLPNLESPLQRIGSPRDRPEPVGFGPIDITWPQRAALAGTYDQDWLENLMPGFARDIDWGLHNIAARDQQVEGFWTGREAYRFDHMHPGRVIAGALPKLRARAFISRSHAPGEPRASFAAVKKAARQAPAAIDEVELALQTLWFFPEAERAVLVWQGQVHVAEEDGADVVHLLVAGEHEGRAKPLEHYVTTLAARLDPEWGTLAALMDGELLPEDLALLPDQPPDEDEQLSQVEGLTQQNLHRRMVAESQKARDIVASYGLDPDVHGPEIPPPQPPPPKLHELPDLIARIQADCKKKQAEYEATYAAKLAEAERDADAANIPGFDGKSLRAEIDAKQVGPPTFTAAATHAALVAIAVDCRSRDTIVDEIEDMIVDKALYAQWQETEHNMRESYRLAAHVQHPAPAMTPEWREPTRERLRLALEQKEDLSTLNFTGADLAGMDLRGADLTGGLFESANLTGADLRDCKLNRVVLAHADLTDTRLDGACLQRVNLGKARLTRTVLADADLRDAILTEARFDGADLQRACATGATWMGAYLCEVDARGMVGEKLNFLEMTIVSVDFGGARLAGSAFIKLRLRGARFGQAGLQSCTFLECDAEGVDFAGANLEQSRFVGGCALDRADFGGATLKRANLRGTSLAAANLRKALLDGADLSECDLAGARLYQASAREARFEVADLRGAELLATNLMGASLARAALYGADLRGANLHGADMARVRTDDKLRLDQALMTKVRVHPKHVEQPREERRR</sequence>
<protein>
    <submittedName>
        <fullName evidence="2">DUF2169 domain-containing protein</fullName>
    </submittedName>
</protein>
<organism evidence="2 3">
    <name type="scientific">Nannocystis radixulma</name>
    <dbReference type="NCBI Taxonomy" id="2995305"/>
    <lineage>
        <taxon>Bacteria</taxon>
        <taxon>Pseudomonadati</taxon>
        <taxon>Myxococcota</taxon>
        <taxon>Polyangia</taxon>
        <taxon>Nannocystales</taxon>
        <taxon>Nannocystaceae</taxon>
        <taxon>Nannocystis</taxon>
    </lineage>
</organism>
<dbReference type="PANTHER" id="PTHR14136">
    <property type="entry name" value="BTB_POZ DOMAIN-CONTAINING PROTEIN KCTD9"/>
    <property type="match status" value="1"/>
</dbReference>
<dbReference type="InterPro" id="IPR051082">
    <property type="entry name" value="Pentapeptide-BTB/POZ_domain"/>
</dbReference>
<name>A0ABT5BNJ1_9BACT</name>
<evidence type="ECO:0000313" key="2">
    <source>
        <dbReference type="EMBL" id="MDC0674496.1"/>
    </source>
</evidence>
<dbReference type="EMBL" id="JAQNDN010000024">
    <property type="protein sequence ID" value="MDC0674496.1"/>
    <property type="molecule type" value="Genomic_DNA"/>
</dbReference>
<dbReference type="SUPFAM" id="SSF141571">
    <property type="entry name" value="Pentapeptide repeat-like"/>
    <property type="match status" value="2"/>
</dbReference>
<dbReference type="InterPro" id="IPR001646">
    <property type="entry name" value="5peptide_repeat"/>
</dbReference>
<comment type="caution">
    <text evidence="2">The sequence shown here is derived from an EMBL/GenBank/DDBJ whole genome shotgun (WGS) entry which is preliminary data.</text>
</comment>
<reference evidence="2 3" key="1">
    <citation type="submission" date="2022-11" db="EMBL/GenBank/DDBJ databases">
        <title>Minimal conservation of predation-associated metabolite biosynthetic gene clusters underscores biosynthetic potential of Myxococcota including descriptions for ten novel species: Archangium lansinium sp. nov., Myxococcus landrumus sp. nov., Nannocystis bai.</title>
        <authorList>
            <person name="Ahearne A."/>
            <person name="Stevens C."/>
            <person name="Dowd S."/>
        </authorList>
    </citation>
    <scope>NUCLEOTIDE SEQUENCE [LARGE SCALE GENOMIC DNA]</scope>
    <source>
        <strain evidence="2 3">NCELM</strain>
    </source>
</reference>
<proteinExistence type="predicted"/>
<dbReference type="Pfam" id="PF13599">
    <property type="entry name" value="Pentapeptide_4"/>
    <property type="match status" value="1"/>
</dbReference>
<dbReference type="InterPro" id="IPR018683">
    <property type="entry name" value="DUF2169"/>
</dbReference>
<accession>A0ABT5BNJ1</accession>
<dbReference type="Gene3D" id="2.160.20.80">
    <property type="entry name" value="E3 ubiquitin-protein ligase SopA"/>
    <property type="match status" value="2"/>
</dbReference>
<dbReference type="Pfam" id="PF09937">
    <property type="entry name" value="DUF2169"/>
    <property type="match status" value="1"/>
</dbReference>
<gene>
    <name evidence="2" type="ORF">POL58_42510</name>
</gene>
<keyword evidence="3" id="KW-1185">Reference proteome</keyword>
<evidence type="ECO:0000313" key="3">
    <source>
        <dbReference type="Proteomes" id="UP001217838"/>
    </source>
</evidence>
<dbReference type="PANTHER" id="PTHR14136:SF17">
    <property type="entry name" value="BTB_POZ DOMAIN-CONTAINING PROTEIN KCTD9"/>
    <property type="match status" value="1"/>
</dbReference>